<feature type="domain" description="Right handed beta helix" evidence="3">
    <location>
        <begin position="346"/>
        <end position="506"/>
    </location>
</feature>
<dbReference type="InterPro" id="IPR006626">
    <property type="entry name" value="PbH1"/>
</dbReference>
<dbReference type="Pfam" id="PF13229">
    <property type="entry name" value="Beta_helix"/>
    <property type="match status" value="1"/>
</dbReference>
<dbReference type="BioCyc" id="MSMI420247:GHWZ-1626-MONOMER"/>
<name>A5UNL3_METS3</name>
<evidence type="ECO:0000313" key="4">
    <source>
        <dbReference type="EMBL" id="ABQ87791.1"/>
    </source>
</evidence>
<dbReference type="PATRIC" id="fig|420247.28.peg.1576"/>
<dbReference type="EnsemblBacteria" id="ABQ87791">
    <property type="protein sequence ID" value="ABQ87791"/>
    <property type="gene ID" value="Msm_1586"/>
</dbReference>
<sequence length="1831" mass="198399">MRFNKCILLVIYAIIAIIVFTPLYAENSNNTIFTLPSDDVIVCDNVYTGNVITITDDNYGDYFDVYSGEMNPESNINDGDRIHIGNVTDKTFVINKQLEITTMHNGDIIKNGYIKLVKGSDGSSIHGLTIINDKVNYVVDGIPSIDLSGIGLFYTNNNYVYNNSVQLADSRGVFALPMGSSSNNKIYKNKFVSTLSTCVPMSECDNNLFYDNYFQSTAANVIYYNPWGHAGYSGSGKCFNNSFINNYMCSLNRNSPWVIGMSLLSNCNVNIVNNTIFNVRDGVSGLGVNSTINGNKFIGVSNLALSVSSANLTIENNSFSDTSMAIAILSSNITVKNNIIENSSIGIWVFGKNASLISNTISLVDGYYAVNVESENVLILNNNIKVSNFGEGIRVAENNVSIINNTIRTAVDSGIYILSSNNVISGNRISSNLYGVYIDAVSDLYYYTRGVLGVSYYAKIDQGKINHNNITNNIINSASYGVYLVGTVYNTTIINNNITTNAAVGIVENITDPFSNNIKDNVVNGVLLNYSGIVISDDNFNVYFDEKGCFKFEDINSIVLVITKLSNKDMLINQKMTLLNGGLVNILTNVTISLVTGSNGTLIKSLNFKNTDKNAIIINNVSDITLEDNNIMSVSQMKDIFGISLNLSNNTELIDNDVYITGENTLIQGILLNNSDNLTFVKNSVILEANKIAQGIIINLLNSSNLVNNTIHLQGNGVFDCVLINGSNNLNILGNNIIARSISNVISPLAISSSKDIVLDKNNISAIGDLVKSLNFSNTSNVVIESSFINLIGLSKTEVIFANDDLNNIEITNCVIYSNALGLISGNITLKENKYVIYDDNVETYFDSNGMFSNKLITQKDVLMFDNLKSKHYTLTFNQVVILTSYYKNSLIDATLNFNSKSSNSTIKNLNFDLVENVAFNLYFALNITIENNNINLVSSKDVSAIIITGESFNNLINNNTVKIRGNGTLTGITIYNYYDEYYGLSPKNNVISNNDIVINSNNDVIAIYNAMADNTIIRNNNIRIDARDHAYGVYNIYSQDFKVFMSTIWTTNTKIIHNIIEGNGSIVCLINSIEAKNTLVDNNTLIAIANGSYGYVGYKTSGDVLRYNDFTINGTGNNDLFISNVSQTGIYLSNSSSNALILENSIISNYAPGNDYAIYVEVNSSKISIVDNYLISDNWNRYADNAIYAPSATLTNNELYYVYVSPEGSDELGNGSINNPFKTIKHALNKVINKGIVYVLGGNYTEDYITISKTLTLKGLGKVIVDCKGSLFNITKSGSLKVFNIKFMNANATTGSTFYNLGKLYLENVSVINSTALTYGGAIVNYGELIIRNSTFSSNKAKNGGAITNYNKLDIKSSNFTNNSCYIKGSGGAIYNLEKATLSIEDCNFVNNKVDAEYLIEEDDFGVRLGSGGAIYNRGNLYIINSNFKSNRAFNYGGAILSASTQKHDLKVINSTFDKNTCFAGGGGAMYIVNANLDIANSSFTSNEIGENSGGALCISESEGKIYNSTFFKNSASFGGGAIQFWSSDITMDLCNITDNNAGKGGAISYYGQRIGNHVVGSLNIYNSTIYNNKGFDSGGAFYVRNLNMNVKNSNIYDNFGGDGKHTLSVEINYPTKPVNNIDLNGNWWGSNSGPGEDVWLNAQYYREWIKDKISWDVLNPNPNPNPNKPGSNTRPGQSNNNPIVGPSTGGLLNPGRPGQNGFGTGIGTGTGSGFGSGSGNGMGSGSGTNAGGSSGSHGGRFGSGSGFNGTAYSNQGTLGDLGSSSSSGAGGSEAGSPSSASSNNAIYELNKDVKKALSGYNIIYGIIFLIVIILLIIFGYKRNSKEEDE</sequence>
<reference evidence="4 5" key="1">
    <citation type="journal article" date="2007" name="Proc. Natl. Acad. Sci. U.S.A.">
        <title>Genomic and metabolic adaptations of Methanobrevibacter smithii to the human gut.</title>
        <authorList>
            <person name="Samuel B.S."/>
            <person name="Hansen E.E."/>
            <person name="Manchester J.K."/>
            <person name="Coutinho P.M."/>
            <person name="Henrissat B."/>
            <person name="Fulton R."/>
            <person name="Latreille P."/>
            <person name="Kim K."/>
            <person name="Wilson R.K."/>
            <person name="Gordon J.I."/>
        </authorList>
    </citation>
    <scope>NUCLEOTIDE SEQUENCE [LARGE SCALE GENOMIC DNA]</scope>
    <source>
        <strain evidence="5">ATCC 35061 / DSM 861 / OCM 144 / PS</strain>
    </source>
</reference>
<feature type="compositionally biased region" description="Polar residues" evidence="1">
    <location>
        <begin position="1672"/>
        <end position="1684"/>
    </location>
</feature>
<dbReference type="Gene3D" id="3.30.1910.20">
    <property type="entry name" value="asparaginyl-tRNA synthetase, N-terminal domain"/>
    <property type="match status" value="1"/>
</dbReference>
<keyword evidence="2" id="KW-1133">Transmembrane helix</keyword>
<dbReference type="SMART" id="SM00710">
    <property type="entry name" value="PbH1"/>
    <property type="match status" value="26"/>
</dbReference>
<evidence type="ECO:0000256" key="2">
    <source>
        <dbReference type="SAM" id="Phobius"/>
    </source>
</evidence>
<dbReference type="KEGG" id="msi:Msm_1586"/>
<keyword evidence="2" id="KW-0472">Membrane</keyword>
<feature type="region of interest" description="Disordered" evidence="1">
    <location>
        <begin position="1659"/>
        <end position="1784"/>
    </location>
</feature>
<dbReference type="InterPro" id="IPR012334">
    <property type="entry name" value="Pectin_lyas_fold"/>
</dbReference>
<dbReference type="PANTHER" id="PTHR32158:SF21">
    <property type="match status" value="1"/>
</dbReference>
<dbReference type="InterPro" id="IPR039448">
    <property type="entry name" value="Beta_helix"/>
</dbReference>
<dbReference type="RefSeq" id="WP_011954610.1">
    <property type="nucleotide sequence ID" value="NC_009515.1"/>
</dbReference>
<dbReference type="GeneID" id="78818227"/>
<protein>
    <submittedName>
        <fullName evidence="4">Adhesin-like protein</fullName>
    </submittedName>
</protein>
<dbReference type="Gene3D" id="2.160.20.10">
    <property type="entry name" value="Single-stranded right-handed beta-helix, Pectin lyase-like"/>
    <property type="match status" value="1"/>
</dbReference>
<evidence type="ECO:0000259" key="3">
    <source>
        <dbReference type="Pfam" id="PF13229"/>
    </source>
</evidence>
<dbReference type="PANTHER" id="PTHR32158">
    <property type="entry name" value="RING-TYPE DOMAIN-CONTAINING PROTEIN"/>
    <property type="match status" value="1"/>
</dbReference>
<proteinExistence type="predicted"/>
<evidence type="ECO:0000313" key="5">
    <source>
        <dbReference type="Proteomes" id="UP000001992"/>
    </source>
</evidence>
<keyword evidence="5" id="KW-1185">Reference proteome</keyword>
<feature type="compositionally biased region" description="Gly residues" evidence="1">
    <location>
        <begin position="1700"/>
        <end position="1749"/>
    </location>
</feature>
<keyword evidence="2" id="KW-0812">Transmembrane</keyword>
<dbReference type="HOGENOM" id="CLU_237349_0_0_2"/>
<dbReference type="eggNOG" id="arCOG02498">
    <property type="taxonomic scope" value="Archaea"/>
</dbReference>
<dbReference type="SUPFAM" id="SSF51126">
    <property type="entry name" value="Pectin lyase-like"/>
    <property type="match status" value="5"/>
</dbReference>
<feature type="transmembrane region" description="Helical" evidence="2">
    <location>
        <begin position="1804"/>
        <end position="1822"/>
    </location>
</feature>
<evidence type="ECO:0000256" key="1">
    <source>
        <dbReference type="SAM" id="MobiDB-lite"/>
    </source>
</evidence>
<dbReference type="Proteomes" id="UP000001992">
    <property type="component" value="Chromosome"/>
</dbReference>
<dbReference type="STRING" id="420247.Msm_1586"/>
<organism evidence="4 5">
    <name type="scientific">Methanobrevibacter smithii (strain ATCC 35061 / DSM 861 / OCM 144 / PS)</name>
    <dbReference type="NCBI Taxonomy" id="420247"/>
    <lineage>
        <taxon>Archaea</taxon>
        <taxon>Methanobacteriati</taxon>
        <taxon>Methanobacteriota</taxon>
        <taxon>Methanomada group</taxon>
        <taxon>Methanobacteria</taxon>
        <taxon>Methanobacteriales</taxon>
        <taxon>Methanobacteriaceae</taxon>
        <taxon>Methanobrevibacter</taxon>
    </lineage>
</organism>
<accession>A5UNL3</accession>
<dbReference type="EMBL" id="CP000678">
    <property type="protein sequence ID" value="ABQ87791.1"/>
    <property type="molecule type" value="Genomic_DNA"/>
</dbReference>
<dbReference type="InterPro" id="IPR011050">
    <property type="entry name" value="Pectin_lyase_fold/virulence"/>
</dbReference>
<gene>
    <name evidence="4" type="ordered locus">Msm_1586</name>
</gene>
<feature type="transmembrane region" description="Helical" evidence="2">
    <location>
        <begin position="7"/>
        <end position="25"/>
    </location>
</feature>